<reference evidence="1" key="1">
    <citation type="submission" date="2018-11" db="EMBL/GenBank/DDBJ databases">
        <title>The sequence and de novo assembly of Larimichthys crocea genome using PacBio and Hi-C technologies.</title>
        <authorList>
            <person name="Xu P."/>
            <person name="Chen B."/>
            <person name="Zhou Z."/>
            <person name="Ke Q."/>
            <person name="Wu Y."/>
            <person name="Bai H."/>
            <person name="Pu F."/>
        </authorList>
    </citation>
    <scope>NUCLEOTIDE SEQUENCE</scope>
    <source>
        <tissue evidence="1">Muscle</tissue>
    </source>
</reference>
<sequence>MCVCVCVSDRGKEATRFNSQQSNKNTRDPIKQRARRSPFTRSDLTGERERERCVYGKSPRAKTDRCVCLCVCVKSTDIHHSVLRTHQQTKQNKEKIQVFTTGQQRR</sequence>
<dbReference type="Proteomes" id="UP000793456">
    <property type="component" value="Chromosome III"/>
</dbReference>
<dbReference type="EMBL" id="CM011676">
    <property type="protein sequence ID" value="TMS21784.1"/>
    <property type="molecule type" value="Genomic_DNA"/>
</dbReference>
<gene>
    <name evidence="1" type="ORF">E3U43_015757</name>
</gene>
<accession>A0ACD3RSV3</accession>
<proteinExistence type="predicted"/>
<evidence type="ECO:0000313" key="2">
    <source>
        <dbReference type="Proteomes" id="UP000793456"/>
    </source>
</evidence>
<keyword evidence="2" id="KW-1185">Reference proteome</keyword>
<comment type="caution">
    <text evidence="1">The sequence shown here is derived from an EMBL/GenBank/DDBJ whole genome shotgun (WGS) entry which is preliminary data.</text>
</comment>
<protein>
    <submittedName>
        <fullName evidence="1">Uncharacterized protein</fullName>
    </submittedName>
</protein>
<organism evidence="1 2">
    <name type="scientific">Larimichthys crocea</name>
    <name type="common">Large yellow croaker</name>
    <name type="synonym">Pseudosciaena crocea</name>
    <dbReference type="NCBI Taxonomy" id="215358"/>
    <lineage>
        <taxon>Eukaryota</taxon>
        <taxon>Metazoa</taxon>
        <taxon>Chordata</taxon>
        <taxon>Craniata</taxon>
        <taxon>Vertebrata</taxon>
        <taxon>Euteleostomi</taxon>
        <taxon>Actinopterygii</taxon>
        <taxon>Neopterygii</taxon>
        <taxon>Teleostei</taxon>
        <taxon>Neoteleostei</taxon>
        <taxon>Acanthomorphata</taxon>
        <taxon>Eupercaria</taxon>
        <taxon>Sciaenidae</taxon>
        <taxon>Larimichthys</taxon>
    </lineage>
</organism>
<name>A0ACD3RSV3_LARCR</name>
<evidence type="ECO:0000313" key="1">
    <source>
        <dbReference type="EMBL" id="TMS21784.1"/>
    </source>
</evidence>